<dbReference type="EMBL" id="MU266562">
    <property type="protein sequence ID" value="KAH7920728.1"/>
    <property type="molecule type" value="Genomic_DNA"/>
</dbReference>
<reference evidence="1" key="1">
    <citation type="journal article" date="2021" name="New Phytol.">
        <title>Evolutionary innovations through gain and loss of genes in the ectomycorrhizal Boletales.</title>
        <authorList>
            <person name="Wu G."/>
            <person name="Miyauchi S."/>
            <person name="Morin E."/>
            <person name="Kuo A."/>
            <person name="Drula E."/>
            <person name="Varga T."/>
            <person name="Kohler A."/>
            <person name="Feng B."/>
            <person name="Cao Y."/>
            <person name="Lipzen A."/>
            <person name="Daum C."/>
            <person name="Hundley H."/>
            <person name="Pangilinan J."/>
            <person name="Johnson J."/>
            <person name="Barry K."/>
            <person name="LaButti K."/>
            <person name="Ng V."/>
            <person name="Ahrendt S."/>
            <person name="Min B."/>
            <person name="Choi I.G."/>
            <person name="Park H."/>
            <person name="Plett J.M."/>
            <person name="Magnuson J."/>
            <person name="Spatafora J.W."/>
            <person name="Nagy L.G."/>
            <person name="Henrissat B."/>
            <person name="Grigoriev I.V."/>
            <person name="Yang Z.L."/>
            <person name="Xu J."/>
            <person name="Martin F.M."/>
        </authorList>
    </citation>
    <scope>NUCLEOTIDE SEQUENCE</scope>
    <source>
        <strain evidence="1">KUC20120723A-06</strain>
    </source>
</reference>
<comment type="caution">
    <text evidence="1">The sequence shown here is derived from an EMBL/GenBank/DDBJ whole genome shotgun (WGS) entry which is preliminary data.</text>
</comment>
<organism evidence="1 2">
    <name type="scientific">Leucogyrophana mollusca</name>
    <dbReference type="NCBI Taxonomy" id="85980"/>
    <lineage>
        <taxon>Eukaryota</taxon>
        <taxon>Fungi</taxon>
        <taxon>Dikarya</taxon>
        <taxon>Basidiomycota</taxon>
        <taxon>Agaricomycotina</taxon>
        <taxon>Agaricomycetes</taxon>
        <taxon>Agaricomycetidae</taxon>
        <taxon>Boletales</taxon>
        <taxon>Boletales incertae sedis</taxon>
        <taxon>Leucogyrophana</taxon>
    </lineage>
</organism>
<protein>
    <submittedName>
        <fullName evidence="1">Uncharacterized protein</fullName>
    </submittedName>
</protein>
<dbReference type="Proteomes" id="UP000790709">
    <property type="component" value="Unassembled WGS sequence"/>
</dbReference>
<evidence type="ECO:0000313" key="2">
    <source>
        <dbReference type="Proteomes" id="UP000790709"/>
    </source>
</evidence>
<evidence type="ECO:0000313" key="1">
    <source>
        <dbReference type="EMBL" id="KAH7920728.1"/>
    </source>
</evidence>
<gene>
    <name evidence="1" type="ORF">BV22DRAFT_1050143</name>
</gene>
<accession>A0ACB8B777</accession>
<sequence>MPPHLLQSKIKAVQRLIRRSWPPEAPPYVCPKNSGFEAEKTQNPCPKIADLRGRRARCLSIYSVFYTGSELQGRPTLHGQCGTNVSHHVRVAQDLDGGFAKSTKARELRWKSIAKAVENTVAARSEAFALAQHLKPRRYCASSPPTRFFRSHAQSATNDDDDGANSAVSPFSRQLKSFELHTHTPAAQMLYHLGKKPFAQEIGGHYYLNDEATARWCALAQPSVKKIVLTIKIPAKAREGR</sequence>
<keyword evidence="2" id="KW-1185">Reference proteome</keyword>
<name>A0ACB8B777_9AGAM</name>
<proteinExistence type="predicted"/>